<proteinExistence type="predicted"/>
<dbReference type="PANTHER" id="PTHR34380">
    <property type="entry name" value="BNAA03G12380D PROTEIN"/>
    <property type="match status" value="1"/>
</dbReference>
<evidence type="ECO:0000313" key="2">
    <source>
        <dbReference type="EMBL" id="KAE9608901.1"/>
    </source>
</evidence>
<dbReference type="EMBL" id="WOCE01000008">
    <property type="protein sequence ID" value="KAE9608901.1"/>
    <property type="molecule type" value="Genomic_DNA"/>
</dbReference>
<name>A0A6A4Q4X5_LUPAL</name>
<accession>A0A6A4Q4X5</accession>
<protein>
    <submittedName>
        <fullName evidence="2">Uncharacterized protein</fullName>
    </submittedName>
</protein>
<evidence type="ECO:0000256" key="1">
    <source>
        <dbReference type="SAM" id="Coils"/>
    </source>
</evidence>
<sequence>MEIGIEKMEENREMLNSNVAGNNSVAENCRCVKLEEQIKKAEARCAELEFGLQKKNNLCEVLMAILVVVEVEKFAVEDELKVLQVSSEGLETKKQVANKKEREVERIVDLTDDSEIAQLMTENTVLECEKIKAEGEGEIWKQRYKKLESWALQFGLGSGSYYQENDGKKTHHEQISNEDCWHQGANLDSKVCPVRKFRKHLIFEIENSPLKKMAPSTPPVSVIG</sequence>
<keyword evidence="1" id="KW-0175">Coiled coil</keyword>
<dbReference type="AlphaFoldDB" id="A0A6A4Q4X5"/>
<dbReference type="Proteomes" id="UP000447434">
    <property type="component" value="Chromosome 8"/>
</dbReference>
<feature type="coiled-coil region" evidence="1">
    <location>
        <begin position="24"/>
        <end position="58"/>
    </location>
</feature>
<gene>
    <name evidence="2" type="ORF">Lalb_Chr08g0240591</name>
</gene>
<reference evidence="3" key="1">
    <citation type="journal article" date="2020" name="Nat. Commun.">
        <title>Genome sequence of the cluster root forming white lupin.</title>
        <authorList>
            <person name="Hufnagel B."/>
            <person name="Marques A."/>
            <person name="Soriano A."/>
            <person name="Marques L."/>
            <person name="Divol F."/>
            <person name="Doumas P."/>
            <person name="Sallet E."/>
            <person name="Mancinotti D."/>
            <person name="Carrere S."/>
            <person name="Marande W."/>
            <person name="Arribat S."/>
            <person name="Keller J."/>
            <person name="Huneau C."/>
            <person name="Blein T."/>
            <person name="Aime D."/>
            <person name="Laguerre M."/>
            <person name="Taylor J."/>
            <person name="Schubert V."/>
            <person name="Nelson M."/>
            <person name="Geu-Flores F."/>
            <person name="Crespi M."/>
            <person name="Gallardo-Guerrero K."/>
            <person name="Delaux P.-M."/>
            <person name="Salse J."/>
            <person name="Berges H."/>
            <person name="Guyot R."/>
            <person name="Gouzy J."/>
            <person name="Peret B."/>
        </authorList>
    </citation>
    <scope>NUCLEOTIDE SEQUENCE [LARGE SCALE GENOMIC DNA]</scope>
    <source>
        <strain evidence="3">cv. Amiga</strain>
    </source>
</reference>
<dbReference type="PANTHER" id="PTHR34380:SF1">
    <property type="entry name" value="OS01G0221300 PROTEIN"/>
    <property type="match status" value="1"/>
</dbReference>
<comment type="caution">
    <text evidence="2">The sequence shown here is derived from an EMBL/GenBank/DDBJ whole genome shotgun (WGS) entry which is preliminary data.</text>
</comment>
<organism evidence="2 3">
    <name type="scientific">Lupinus albus</name>
    <name type="common">White lupine</name>
    <name type="synonym">Lupinus termis</name>
    <dbReference type="NCBI Taxonomy" id="3870"/>
    <lineage>
        <taxon>Eukaryota</taxon>
        <taxon>Viridiplantae</taxon>
        <taxon>Streptophyta</taxon>
        <taxon>Embryophyta</taxon>
        <taxon>Tracheophyta</taxon>
        <taxon>Spermatophyta</taxon>
        <taxon>Magnoliopsida</taxon>
        <taxon>eudicotyledons</taxon>
        <taxon>Gunneridae</taxon>
        <taxon>Pentapetalae</taxon>
        <taxon>rosids</taxon>
        <taxon>fabids</taxon>
        <taxon>Fabales</taxon>
        <taxon>Fabaceae</taxon>
        <taxon>Papilionoideae</taxon>
        <taxon>50 kb inversion clade</taxon>
        <taxon>genistoids sensu lato</taxon>
        <taxon>core genistoids</taxon>
        <taxon>Genisteae</taxon>
        <taxon>Lupinus</taxon>
    </lineage>
</organism>
<evidence type="ECO:0000313" key="3">
    <source>
        <dbReference type="Proteomes" id="UP000447434"/>
    </source>
</evidence>
<keyword evidence="3" id="KW-1185">Reference proteome</keyword>